<evidence type="ECO:0000256" key="1">
    <source>
        <dbReference type="SAM" id="MobiDB-lite"/>
    </source>
</evidence>
<proteinExistence type="predicted"/>
<gene>
    <name evidence="2" type="ORF">OsJ_15339</name>
</gene>
<accession>B9FFY0</accession>
<feature type="compositionally biased region" description="Basic residues" evidence="1">
    <location>
        <begin position="116"/>
        <end position="128"/>
    </location>
</feature>
<organism evidence="2">
    <name type="scientific">Oryza sativa subsp. japonica</name>
    <name type="common">Rice</name>
    <dbReference type="NCBI Taxonomy" id="39947"/>
    <lineage>
        <taxon>Eukaryota</taxon>
        <taxon>Viridiplantae</taxon>
        <taxon>Streptophyta</taxon>
        <taxon>Embryophyta</taxon>
        <taxon>Tracheophyta</taxon>
        <taxon>Spermatophyta</taxon>
        <taxon>Magnoliopsida</taxon>
        <taxon>Liliopsida</taxon>
        <taxon>Poales</taxon>
        <taxon>Poaceae</taxon>
        <taxon>BOP clade</taxon>
        <taxon>Oryzoideae</taxon>
        <taxon>Oryzeae</taxon>
        <taxon>Oryzinae</taxon>
        <taxon>Oryza</taxon>
        <taxon>Oryza sativa</taxon>
    </lineage>
</organism>
<name>B9FFY0_ORYSJ</name>
<dbReference type="EMBL" id="CM000141">
    <property type="protein sequence ID" value="EEE61264.1"/>
    <property type="molecule type" value="Genomic_DNA"/>
</dbReference>
<dbReference type="AlphaFoldDB" id="B9FFY0"/>
<protein>
    <submittedName>
        <fullName evidence="2">Uncharacterized protein</fullName>
    </submittedName>
</protein>
<reference evidence="2" key="2">
    <citation type="submission" date="2008-12" db="EMBL/GenBank/DDBJ databases">
        <title>Improved gene annotation of the rice (Oryza sativa) genomes.</title>
        <authorList>
            <person name="Wang J."/>
            <person name="Li R."/>
            <person name="Fan W."/>
            <person name="Huang Q."/>
            <person name="Zhang J."/>
            <person name="Zhou Y."/>
            <person name="Hu Y."/>
            <person name="Zi S."/>
            <person name="Li J."/>
            <person name="Ni P."/>
            <person name="Zheng H."/>
            <person name="Zhang Y."/>
            <person name="Zhao M."/>
            <person name="Hao Q."/>
            <person name="McDermott J."/>
            <person name="Samudrala R."/>
            <person name="Kristiansen K."/>
            <person name="Wong G.K.-S."/>
        </authorList>
    </citation>
    <scope>NUCLEOTIDE SEQUENCE</scope>
</reference>
<feature type="region of interest" description="Disordered" evidence="1">
    <location>
        <begin position="1"/>
        <end position="129"/>
    </location>
</feature>
<feature type="compositionally biased region" description="Low complexity" evidence="1">
    <location>
        <begin position="78"/>
        <end position="97"/>
    </location>
</feature>
<evidence type="ECO:0000313" key="2">
    <source>
        <dbReference type="EMBL" id="EEE61264.1"/>
    </source>
</evidence>
<reference evidence="2" key="1">
    <citation type="journal article" date="2005" name="PLoS Biol.">
        <title>The genomes of Oryza sativa: a history of duplications.</title>
        <authorList>
            <person name="Yu J."/>
            <person name="Wang J."/>
            <person name="Lin W."/>
            <person name="Li S."/>
            <person name="Li H."/>
            <person name="Zhou J."/>
            <person name="Ni P."/>
            <person name="Dong W."/>
            <person name="Hu S."/>
            <person name="Zeng C."/>
            <person name="Zhang J."/>
            <person name="Zhang Y."/>
            <person name="Li R."/>
            <person name="Xu Z."/>
            <person name="Li S."/>
            <person name="Li X."/>
            <person name="Zheng H."/>
            <person name="Cong L."/>
            <person name="Lin L."/>
            <person name="Yin J."/>
            <person name="Geng J."/>
            <person name="Li G."/>
            <person name="Shi J."/>
            <person name="Liu J."/>
            <person name="Lv H."/>
            <person name="Li J."/>
            <person name="Wang J."/>
            <person name="Deng Y."/>
            <person name="Ran L."/>
            <person name="Shi X."/>
            <person name="Wang X."/>
            <person name="Wu Q."/>
            <person name="Li C."/>
            <person name="Ren X."/>
            <person name="Wang J."/>
            <person name="Wang X."/>
            <person name="Li D."/>
            <person name="Liu D."/>
            <person name="Zhang X."/>
            <person name="Ji Z."/>
            <person name="Zhao W."/>
            <person name="Sun Y."/>
            <person name="Zhang Z."/>
            <person name="Bao J."/>
            <person name="Han Y."/>
            <person name="Dong L."/>
            <person name="Ji J."/>
            <person name="Chen P."/>
            <person name="Wu S."/>
            <person name="Liu J."/>
            <person name="Xiao Y."/>
            <person name="Bu D."/>
            <person name="Tan J."/>
            <person name="Yang L."/>
            <person name="Ye C."/>
            <person name="Zhang J."/>
            <person name="Xu J."/>
            <person name="Zhou Y."/>
            <person name="Yu Y."/>
            <person name="Zhang B."/>
            <person name="Zhuang S."/>
            <person name="Wei H."/>
            <person name="Liu B."/>
            <person name="Lei M."/>
            <person name="Yu H."/>
            <person name="Li Y."/>
            <person name="Xu H."/>
            <person name="Wei S."/>
            <person name="He X."/>
            <person name="Fang L."/>
            <person name="Zhang Z."/>
            <person name="Zhang Y."/>
            <person name="Huang X."/>
            <person name="Su Z."/>
            <person name="Tong W."/>
            <person name="Li J."/>
            <person name="Tong Z."/>
            <person name="Li S."/>
            <person name="Ye J."/>
            <person name="Wang L."/>
            <person name="Fang L."/>
            <person name="Lei T."/>
            <person name="Chen C."/>
            <person name="Chen H."/>
            <person name="Xu Z."/>
            <person name="Li H."/>
            <person name="Huang H."/>
            <person name="Zhang F."/>
            <person name="Xu H."/>
            <person name="Li N."/>
            <person name="Zhao C."/>
            <person name="Li S."/>
            <person name="Dong L."/>
            <person name="Huang Y."/>
            <person name="Li L."/>
            <person name="Xi Y."/>
            <person name="Qi Q."/>
            <person name="Li W."/>
            <person name="Zhang B."/>
            <person name="Hu W."/>
            <person name="Zhang Y."/>
            <person name="Tian X."/>
            <person name="Jiao Y."/>
            <person name="Liang X."/>
            <person name="Jin J."/>
            <person name="Gao L."/>
            <person name="Zheng W."/>
            <person name="Hao B."/>
            <person name="Liu S."/>
            <person name="Wang W."/>
            <person name="Yuan L."/>
            <person name="Cao M."/>
            <person name="McDermott J."/>
            <person name="Samudrala R."/>
            <person name="Wang J."/>
            <person name="Wong G.K."/>
            <person name="Yang H."/>
        </authorList>
    </citation>
    <scope>NUCLEOTIDE SEQUENCE [LARGE SCALE GENOMIC DNA]</scope>
</reference>
<sequence>MGPAVEARPAIGTTSAPLRRAKTPVGAAGGHHFLRAQGPPATAGGRTRPPPPLQHQAPASVTCPPPGSVLRRRPPAAFPALARAYRPPPLLGSSPSSAGQEGDGSGQGATAITGSGRRHHRAEGHHRLAAASPIETRVLHRCRSLPLSASVVSPTALARRWGARSCHRGAGSAAPS</sequence>
<dbReference type="Proteomes" id="UP000007752">
    <property type="component" value="Chromosome 4"/>
</dbReference>